<evidence type="ECO:0000313" key="2">
    <source>
        <dbReference type="EMBL" id="KAJ4442613.1"/>
    </source>
</evidence>
<accession>A0ABQ8T8M8</accession>
<dbReference type="Gene3D" id="3.30.420.10">
    <property type="entry name" value="Ribonuclease H-like superfamily/Ribonuclease H"/>
    <property type="match status" value="1"/>
</dbReference>
<feature type="domain" description="DUF4817" evidence="1">
    <location>
        <begin position="136"/>
        <end position="187"/>
    </location>
</feature>
<comment type="caution">
    <text evidence="2">The sequence shown here is derived from an EMBL/GenBank/DDBJ whole genome shotgun (WGS) entry which is preliminary data.</text>
</comment>
<dbReference type="PANTHER" id="PTHR47326">
    <property type="entry name" value="TRANSPOSABLE ELEMENT TC3 TRANSPOSASE-LIKE PROTEIN"/>
    <property type="match status" value="1"/>
</dbReference>
<reference evidence="2 3" key="1">
    <citation type="journal article" date="2022" name="Allergy">
        <title>Genome assembly and annotation of Periplaneta americana reveal a comprehensive cockroach allergen profile.</title>
        <authorList>
            <person name="Wang L."/>
            <person name="Xiong Q."/>
            <person name="Saelim N."/>
            <person name="Wang L."/>
            <person name="Nong W."/>
            <person name="Wan A.T."/>
            <person name="Shi M."/>
            <person name="Liu X."/>
            <person name="Cao Q."/>
            <person name="Hui J.H.L."/>
            <person name="Sookrung N."/>
            <person name="Leung T.F."/>
            <person name="Tungtrongchitr A."/>
            <person name="Tsui S.K.W."/>
        </authorList>
    </citation>
    <scope>NUCLEOTIDE SEQUENCE [LARGE SCALE GENOMIC DNA]</scope>
    <source>
        <strain evidence="2">PWHHKU_190912</strain>
    </source>
</reference>
<organism evidence="2 3">
    <name type="scientific">Periplaneta americana</name>
    <name type="common">American cockroach</name>
    <name type="synonym">Blatta americana</name>
    <dbReference type="NCBI Taxonomy" id="6978"/>
    <lineage>
        <taxon>Eukaryota</taxon>
        <taxon>Metazoa</taxon>
        <taxon>Ecdysozoa</taxon>
        <taxon>Arthropoda</taxon>
        <taxon>Hexapoda</taxon>
        <taxon>Insecta</taxon>
        <taxon>Pterygota</taxon>
        <taxon>Neoptera</taxon>
        <taxon>Polyneoptera</taxon>
        <taxon>Dictyoptera</taxon>
        <taxon>Blattodea</taxon>
        <taxon>Blattoidea</taxon>
        <taxon>Blattidae</taxon>
        <taxon>Blattinae</taxon>
        <taxon>Periplaneta</taxon>
    </lineage>
</organism>
<protein>
    <recommendedName>
        <fullName evidence="1">DUF4817 domain-containing protein</fullName>
    </recommendedName>
</protein>
<dbReference type="Pfam" id="PF16087">
    <property type="entry name" value="DUF4817"/>
    <property type="match status" value="1"/>
</dbReference>
<dbReference type="InterPro" id="IPR032135">
    <property type="entry name" value="DUF4817"/>
</dbReference>
<keyword evidence="3" id="KW-1185">Reference proteome</keyword>
<evidence type="ECO:0000313" key="3">
    <source>
        <dbReference type="Proteomes" id="UP001148838"/>
    </source>
</evidence>
<sequence>MKDLHQISDASSDVDDPEEFVSATYSTSLHSSEKGKEKNLQAFHGNFPEKKKKFKATKGTELTGSAIFFRDWIESLKKMTEVVIENLTATIQLTWLRTREELFHIQRRECLFHSKQIDIHSIQAVPKEHLNKKMASVQEKSQCVEWFIETRSDIQVQRRFRTRYRKHPPSRPSIRKWYNNLMQTGGVDVEHHTGRPRTSEEDTELIRLSFQPSPQKSVRTASRDLLFQQDGAPPHWALEVRRTLDNTFSARWIGRGGPLAWPPRSPDLTPLDFFLWRFVKDKVYRTRVIDLDDLKARIRAAIASVDIDMLRRVWTELEFRLDVNFKGAQNSQ</sequence>
<dbReference type="PANTHER" id="PTHR47326:SF1">
    <property type="entry name" value="HTH PSQ-TYPE DOMAIN-CONTAINING PROTEIN"/>
    <property type="match status" value="1"/>
</dbReference>
<name>A0ABQ8T8M8_PERAM</name>
<dbReference type="EMBL" id="JAJSOF020000013">
    <property type="protein sequence ID" value="KAJ4442613.1"/>
    <property type="molecule type" value="Genomic_DNA"/>
</dbReference>
<proteinExistence type="predicted"/>
<dbReference type="InterPro" id="IPR036397">
    <property type="entry name" value="RNaseH_sf"/>
</dbReference>
<dbReference type="Proteomes" id="UP001148838">
    <property type="component" value="Unassembled WGS sequence"/>
</dbReference>
<evidence type="ECO:0000259" key="1">
    <source>
        <dbReference type="Pfam" id="PF16087"/>
    </source>
</evidence>
<gene>
    <name evidence="2" type="ORF">ANN_04202</name>
</gene>